<reference evidence="2 3" key="1">
    <citation type="submission" date="2015-01" db="EMBL/GenBank/DDBJ databases">
        <title>The Genome Sequence of Rhinocladiella mackenzie CBS 650.93.</title>
        <authorList>
            <consortium name="The Broad Institute Genomics Platform"/>
            <person name="Cuomo C."/>
            <person name="de Hoog S."/>
            <person name="Gorbushina A."/>
            <person name="Stielow B."/>
            <person name="Teixiera M."/>
            <person name="Abouelleil A."/>
            <person name="Chapman S.B."/>
            <person name="Priest M."/>
            <person name="Young S.K."/>
            <person name="Wortman J."/>
            <person name="Nusbaum C."/>
            <person name="Birren B."/>
        </authorList>
    </citation>
    <scope>NUCLEOTIDE SEQUENCE [LARGE SCALE GENOMIC DNA]</scope>
    <source>
        <strain evidence="2 3">CBS 650.93</strain>
    </source>
</reference>
<dbReference type="Proteomes" id="UP000053617">
    <property type="component" value="Unassembled WGS sequence"/>
</dbReference>
<evidence type="ECO:0000313" key="3">
    <source>
        <dbReference type="Proteomes" id="UP000053617"/>
    </source>
</evidence>
<feature type="region of interest" description="Disordered" evidence="1">
    <location>
        <begin position="164"/>
        <end position="202"/>
    </location>
</feature>
<organism evidence="2 3">
    <name type="scientific">Rhinocladiella mackenziei CBS 650.93</name>
    <dbReference type="NCBI Taxonomy" id="1442369"/>
    <lineage>
        <taxon>Eukaryota</taxon>
        <taxon>Fungi</taxon>
        <taxon>Dikarya</taxon>
        <taxon>Ascomycota</taxon>
        <taxon>Pezizomycotina</taxon>
        <taxon>Eurotiomycetes</taxon>
        <taxon>Chaetothyriomycetidae</taxon>
        <taxon>Chaetothyriales</taxon>
        <taxon>Herpotrichiellaceae</taxon>
        <taxon>Rhinocladiella</taxon>
    </lineage>
</organism>
<dbReference type="AlphaFoldDB" id="A0A0D2IKX0"/>
<proteinExistence type="predicted"/>
<feature type="compositionally biased region" description="Polar residues" evidence="1">
    <location>
        <begin position="56"/>
        <end position="68"/>
    </location>
</feature>
<keyword evidence="3" id="KW-1185">Reference proteome</keyword>
<gene>
    <name evidence="2" type="ORF">Z518_04325</name>
</gene>
<dbReference type="GeneID" id="25292396"/>
<name>A0A0D2IKX0_9EURO</name>
<evidence type="ECO:0000313" key="2">
    <source>
        <dbReference type="EMBL" id="KIX06349.1"/>
    </source>
</evidence>
<dbReference type="HOGENOM" id="CLU_1355315_0_0_1"/>
<sequence length="202" mass="22082">MLPPASQRRFFVGLSDPEDFKNQLRRLDSLIYPIGPSAQRPWSYETLNRDPKRVTASSTAIATESRVSSLRGPTPQTHYNRGGLRMSVHESMMQKSVADDSDDPASPLPDGELDAAEYPRANSDLSAASRLSSGGYGRTHLEVPPLAQVNNIYVPDPVTCPSPIPENPMAAEMDENTGFIPSFNPVRPRPYAQAGECIPTSK</sequence>
<protein>
    <submittedName>
        <fullName evidence="2">Uncharacterized protein</fullName>
    </submittedName>
</protein>
<feature type="region of interest" description="Disordered" evidence="1">
    <location>
        <begin position="56"/>
        <end position="121"/>
    </location>
</feature>
<evidence type="ECO:0000256" key="1">
    <source>
        <dbReference type="SAM" id="MobiDB-lite"/>
    </source>
</evidence>
<accession>A0A0D2IKX0</accession>
<dbReference type="EMBL" id="KN847477">
    <property type="protein sequence ID" value="KIX06349.1"/>
    <property type="molecule type" value="Genomic_DNA"/>
</dbReference>
<dbReference type="VEuPathDB" id="FungiDB:Z518_04325"/>
<dbReference type="RefSeq" id="XP_013273485.1">
    <property type="nucleotide sequence ID" value="XM_013418031.1"/>
</dbReference>